<dbReference type="Pfam" id="PF25361">
    <property type="entry name" value="AAA_lid_RFC1"/>
    <property type="match status" value="1"/>
</dbReference>
<keyword evidence="5" id="KW-1185">Reference proteome</keyword>
<dbReference type="InterPro" id="IPR027417">
    <property type="entry name" value="P-loop_NTPase"/>
</dbReference>
<feature type="domain" description="BRCT" evidence="3">
    <location>
        <begin position="138"/>
        <end position="225"/>
    </location>
</feature>
<dbReference type="InterPro" id="IPR036420">
    <property type="entry name" value="BRCT_dom_sf"/>
</dbReference>
<dbReference type="SUPFAM" id="SSF52540">
    <property type="entry name" value="P-loop containing nucleoside triphosphate hydrolases"/>
    <property type="match status" value="1"/>
</dbReference>
<dbReference type="GO" id="GO:0006260">
    <property type="term" value="P:DNA replication"/>
    <property type="evidence" value="ECO:0007669"/>
    <property type="project" value="UniProtKB-KW"/>
</dbReference>
<dbReference type="GO" id="GO:0005634">
    <property type="term" value="C:nucleus"/>
    <property type="evidence" value="ECO:0007669"/>
    <property type="project" value="TreeGrafter"/>
</dbReference>
<dbReference type="SMART" id="SM00382">
    <property type="entry name" value="AAA"/>
    <property type="match status" value="1"/>
</dbReference>
<dbReference type="FunFam" id="3.40.50.300:FF:000395">
    <property type="entry name" value="Replication factor C subunit 1"/>
    <property type="match status" value="1"/>
</dbReference>
<protein>
    <submittedName>
        <fullName evidence="4">Replication factor C subunit 1</fullName>
    </submittedName>
</protein>
<reference evidence="4 5" key="1">
    <citation type="journal article" date="2014" name="Genome Biol. Evol.">
        <title>The genome of the myxosporean Thelohanellus kitauei shows adaptations to nutrient acquisition within its fish host.</title>
        <authorList>
            <person name="Yang Y."/>
            <person name="Xiong J."/>
            <person name="Zhou Z."/>
            <person name="Huo F."/>
            <person name="Miao W."/>
            <person name="Ran C."/>
            <person name="Liu Y."/>
            <person name="Zhang J."/>
            <person name="Feng J."/>
            <person name="Wang M."/>
            <person name="Wang M."/>
            <person name="Wang L."/>
            <person name="Yao B."/>
        </authorList>
    </citation>
    <scope>NUCLEOTIDE SEQUENCE [LARGE SCALE GENOMIC DNA]</scope>
    <source>
        <strain evidence="4">Wuqing</strain>
    </source>
</reference>
<dbReference type="PROSITE" id="PS50172">
    <property type="entry name" value="BRCT"/>
    <property type="match status" value="1"/>
</dbReference>
<feature type="region of interest" description="Disordered" evidence="2">
    <location>
        <begin position="1"/>
        <end position="33"/>
    </location>
</feature>
<dbReference type="InterPro" id="IPR003593">
    <property type="entry name" value="AAA+_ATPase"/>
</dbReference>
<dbReference type="PANTHER" id="PTHR23389:SF6">
    <property type="entry name" value="REPLICATION FACTOR C SUBUNIT 1"/>
    <property type="match status" value="1"/>
</dbReference>
<dbReference type="InterPro" id="IPR001357">
    <property type="entry name" value="BRCT_dom"/>
</dbReference>
<dbReference type="GO" id="GO:0003677">
    <property type="term" value="F:DNA binding"/>
    <property type="evidence" value="ECO:0007669"/>
    <property type="project" value="TreeGrafter"/>
</dbReference>
<dbReference type="CDD" id="cd00009">
    <property type="entry name" value="AAA"/>
    <property type="match status" value="1"/>
</dbReference>
<dbReference type="GO" id="GO:0005524">
    <property type="term" value="F:ATP binding"/>
    <property type="evidence" value="ECO:0007669"/>
    <property type="project" value="InterPro"/>
</dbReference>
<dbReference type="EMBL" id="JWZT01005039">
    <property type="protein sequence ID" value="KII62248.1"/>
    <property type="molecule type" value="Genomic_DNA"/>
</dbReference>
<proteinExistence type="predicted"/>
<name>A0A0C2IAA8_THEKT</name>
<feature type="compositionally biased region" description="Basic and acidic residues" evidence="2">
    <location>
        <begin position="9"/>
        <end position="24"/>
    </location>
</feature>
<dbReference type="PANTHER" id="PTHR23389">
    <property type="entry name" value="CHROMOSOME TRANSMISSION FIDELITY FACTOR 18"/>
    <property type="match status" value="1"/>
</dbReference>
<dbReference type="SUPFAM" id="SSF52113">
    <property type="entry name" value="BRCT domain"/>
    <property type="match status" value="1"/>
</dbReference>
<gene>
    <name evidence="4" type="ORF">RF11_00861</name>
</gene>
<dbReference type="Gene3D" id="1.10.8.60">
    <property type="match status" value="1"/>
</dbReference>
<dbReference type="OMA" id="FPIICIC"/>
<evidence type="ECO:0000256" key="2">
    <source>
        <dbReference type="SAM" id="MobiDB-lite"/>
    </source>
</evidence>
<dbReference type="GO" id="GO:0016887">
    <property type="term" value="F:ATP hydrolysis activity"/>
    <property type="evidence" value="ECO:0007669"/>
    <property type="project" value="InterPro"/>
</dbReference>
<dbReference type="Gene3D" id="3.40.50.10190">
    <property type="entry name" value="BRCT domain"/>
    <property type="match status" value="1"/>
</dbReference>
<evidence type="ECO:0000313" key="5">
    <source>
        <dbReference type="Proteomes" id="UP000031668"/>
    </source>
</evidence>
<keyword evidence="1" id="KW-0235">DNA replication</keyword>
<evidence type="ECO:0000313" key="4">
    <source>
        <dbReference type="EMBL" id="KII62248.1"/>
    </source>
</evidence>
<dbReference type="InterPro" id="IPR003959">
    <property type="entry name" value="ATPase_AAA_core"/>
</dbReference>
<evidence type="ECO:0000259" key="3">
    <source>
        <dbReference type="PROSITE" id="PS50172"/>
    </source>
</evidence>
<organism evidence="4 5">
    <name type="scientific">Thelohanellus kitauei</name>
    <name type="common">Myxosporean</name>
    <dbReference type="NCBI Taxonomy" id="669202"/>
    <lineage>
        <taxon>Eukaryota</taxon>
        <taxon>Metazoa</taxon>
        <taxon>Cnidaria</taxon>
        <taxon>Myxozoa</taxon>
        <taxon>Myxosporea</taxon>
        <taxon>Bivalvulida</taxon>
        <taxon>Platysporina</taxon>
        <taxon>Myxobolidae</taxon>
        <taxon>Thelohanellus</taxon>
    </lineage>
</organism>
<dbReference type="Pfam" id="PF00004">
    <property type="entry name" value="AAA"/>
    <property type="match status" value="1"/>
</dbReference>
<comment type="caution">
    <text evidence="4">The sequence shown here is derived from an EMBL/GenBank/DDBJ whole genome shotgun (WGS) entry which is preliminary data.</text>
</comment>
<dbReference type="OrthoDB" id="446168at2759"/>
<evidence type="ECO:0000256" key="1">
    <source>
        <dbReference type="ARBA" id="ARBA00022705"/>
    </source>
</evidence>
<dbReference type="Gene3D" id="3.40.50.300">
    <property type="entry name" value="P-loop containing nucleotide triphosphate hydrolases"/>
    <property type="match status" value="1"/>
</dbReference>
<sequence length="501" mass="56711">MSKVLSADDGDKPFKMDRRPELAKMGKKPKHQNENVQVVDPLDYFSSLQKTKRKLSEIEFNQSESILSDIELNFKDEIQQSFVDTQKLINNDEILQKTDGVEINQQIDEIKNKEFSNNVMNTDKSQKSEKKGHNSFTVQDYSLKNLVFVISGTLEHRESEVISTIYSHGGRVESEVTPGTSYMITGLNPHHTQLINASKFSTQKISERELYTMISTKNLKIVDHENDKLEHDSGNESHAEFQLWVDKYKPKNLLELIGQQGLKSPANKLVKWLQDWNKSRKNKPKNFFAGKEDGSIYKASLISGAPGIGKSTTARLVCQELGYDIFELNASDTRNKKCLDTILSASLQNLKIGKRGNKSVVIMDEVDGMSGNEDRGGIQEIISLIKTTQFPIICICNDRMNQKIRSLSNHCFDLRFYKPRSEQIKSLISKITATEGIQVDTNTVDQVISCSQNDIRSTLNNLQMLVTGNKPNTSCKGSVVMPTAKDVNEVKARLNRMYSKW</sequence>
<accession>A0A0C2IAA8</accession>
<dbReference type="Proteomes" id="UP000031668">
    <property type="component" value="Unassembled WGS sequence"/>
</dbReference>
<dbReference type="AlphaFoldDB" id="A0A0C2IAA8"/>